<dbReference type="Proteomes" id="UP000642070">
    <property type="component" value="Unassembled WGS sequence"/>
</dbReference>
<dbReference type="PANTHER" id="PTHR43319">
    <property type="entry name" value="BETA-LACTAMASE-RELATED"/>
    <property type="match status" value="1"/>
</dbReference>
<dbReference type="InterPro" id="IPR001466">
    <property type="entry name" value="Beta-lactam-related"/>
</dbReference>
<accession>A0A917X0K3</accession>
<sequence>MGDVQRDVQLAVDQLIEQDAERGLQVAVYRNGEQIVDAVGGFAADGRPVTADSLFHVTSTAKGVASTVVHGLAADGILEYDTPVVDLWPQFGANGKERTTVRDVLTHSAGVPAVPVGTTPEDLCDWDKMCDLIAGATPWWEPGTRTGYHPQTYGYLVGEIVRRATGRTISEETRRRIAAPLGVEEELFFAVPREALGRVARHEQPDAMHLTAEMAAQMAGTVPFFRVLDGWTAAPLGALPDAGYCNRVDVLTAEIPAGGVMSARAIARTYAALLGPVDGVRLLSAQRLRDAASVVVSGEDAVLGFPAKRGLGYDVGFPGPLDSPTLFGMAGSGGTAAYADPQTGVAIAVAKNRVTAGDYSTFTAISAVVAKSL</sequence>
<comment type="caution">
    <text evidence="2">The sequence shown here is derived from an EMBL/GenBank/DDBJ whole genome shotgun (WGS) entry which is preliminary data.</text>
</comment>
<dbReference type="Gene3D" id="3.40.710.10">
    <property type="entry name" value="DD-peptidase/beta-lactamase superfamily"/>
    <property type="match status" value="1"/>
</dbReference>
<evidence type="ECO:0000313" key="3">
    <source>
        <dbReference type="Proteomes" id="UP000642070"/>
    </source>
</evidence>
<dbReference type="EMBL" id="BMPI01000030">
    <property type="protein sequence ID" value="GGM47762.1"/>
    <property type="molecule type" value="Genomic_DNA"/>
</dbReference>
<dbReference type="SUPFAM" id="SSF56601">
    <property type="entry name" value="beta-lactamase/transpeptidase-like"/>
    <property type="match status" value="1"/>
</dbReference>
<proteinExistence type="predicted"/>
<evidence type="ECO:0000313" key="2">
    <source>
        <dbReference type="EMBL" id="GGM47762.1"/>
    </source>
</evidence>
<dbReference type="RefSeq" id="WP_190253008.1">
    <property type="nucleotide sequence ID" value="NZ_BMPI01000030.1"/>
</dbReference>
<dbReference type="AlphaFoldDB" id="A0A917X0K3"/>
<protein>
    <submittedName>
        <fullName evidence="2">Esterase</fullName>
    </submittedName>
</protein>
<reference evidence="2" key="1">
    <citation type="journal article" date="2014" name="Int. J. Syst. Evol. Microbiol.">
        <title>Complete genome sequence of Corynebacterium casei LMG S-19264T (=DSM 44701T), isolated from a smear-ripened cheese.</title>
        <authorList>
            <consortium name="US DOE Joint Genome Institute (JGI-PGF)"/>
            <person name="Walter F."/>
            <person name="Albersmeier A."/>
            <person name="Kalinowski J."/>
            <person name="Ruckert C."/>
        </authorList>
    </citation>
    <scope>NUCLEOTIDE SEQUENCE</scope>
    <source>
        <strain evidence="2">JCM 19831</strain>
    </source>
</reference>
<feature type="domain" description="Beta-lactamase-related" evidence="1">
    <location>
        <begin position="12"/>
        <end position="356"/>
    </location>
</feature>
<gene>
    <name evidence="2" type="ORF">GCM10007977_056730</name>
</gene>
<reference evidence="2" key="2">
    <citation type="submission" date="2020-09" db="EMBL/GenBank/DDBJ databases">
        <authorList>
            <person name="Sun Q."/>
            <person name="Ohkuma M."/>
        </authorList>
    </citation>
    <scope>NUCLEOTIDE SEQUENCE</scope>
    <source>
        <strain evidence="2">JCM 19831</strain>
    </source>
</reference>
<organism evidence="2 3">
    <name type="scientific">Dactylosporangium sucinum</name>
    <dbReference type="NCBI Taxonomy" id="1424081"/>
    <lineage>
        <taxon>Bacteria</taxon>
        <taxon>Bacillati</taxon>
        <taxon>Actinomycetota</taxon>
        <taxon>Actinomycetes</taxon>
        <taxon>Micromonosporales</taxon>
        <taxon>Micromonosporaceae</taxon>
        <taxon>Dactylosporangium</taxon>
    </lineage>
</organism>
<dbReference type="PANTHER" id="PTHR43319:SF3">
    <property type="entry name" value="BETA-LACTAMASE-RELATED DOMAIN-CONTAINING PROTEIN"/>
    <property type="match status" value="1"/>
</dbReference>
<name>A0A917X0K3_9ACTN</name>
<keyword evidence="3" id="KW-1185">Reference proteome</keyword>
<dbReference type="InterPro" id="IPR052907">
    <property type="entry name" value="Beta-lactamase/esterase"/>
</dbReference>
<evidence type="ECO:0000259" key="1">
    <source>
        <dbReference type="Pfam" id="PF00144"/>
    </source>
</evidence>
<dbReference type="Pfam" id="PF00144">
    <property type="entry name" value="Beta-lactamase"/>
    <property type="match status" value="1"/>
</dbReference>
<dbReference type="InterPro" id="IPR012338">
    <property type="entry name" value="Beta-lactam/transpept-like"/>
</dbReference>